<dbReference type="InterPro" id="IPR035899">
    <property type="entry name" value="DBL_dom_sf"/>
</dbReference>
<comment type="caution">
    <text evidence="2">The sequence shown here is derived from an EMBL/GenBank/DDBJ whole genome shotgun (WGS) entry which is preliminary data.</text>
</comment>
<dbReference type="PANTHER" id="PTHR12673">
    <property type="entry name" value="FACIOGENITAL DYSPLASIA PROTEIN"/>
    <property type="match status" value="1"/>
</dbReference>
<evidence type="ECO:0000259" key="1">
    <source>
        <dbReference type="PROSITE" id="PS50010"/>
    </source>
</evidence>
<dbReference type="SUPFAM" id="SSF48065">
    <property type="entry name" value="DBL homology domain (DH-domain)"/>
    <property type="match status" value="1"/>
</dbReference>
<sequence>MATPPIKQHTRSASAIYEYAIDSSHPYHHSSPDLKHDVQQNASHNKKKWFQLPRMNLKRQQSTPPRRGFGGLKAGLVEPPEPPPQLLFNLGWSTSLKVPTTLWEDDVKQSASTPVTPVVSRRSSGVYSDTIFSTECNTTRHKKSSSSVSSLSTIVPEQQDNHTPAQLEKDMLAVRRLSCPNYNYQEDGFLDEAAVTTPPPSPPLSKNSADYKILLFSVYAPDTNELVLNFRNIQPRTVKLKRRCNLKSEQKALHEWQTQLLTRLKHSFSVQHRDNAISPAKKARYFLTRRFILQEFYTTEITFWNQLNFSKVMFCDPLKLALERGSISARPTDMDWFANLHDLMAFSSTLIRRLRQFQVDKIPCKEHLNDPNCQTDQVNIGLVLREMTESMVTFLRCALDYKSNKKLMDQRKTNKAYALYKEKLALRKETRQFTLGDYLIIPIQRVTRFGLLLADLEKHTEPTHPDYRNIKISLCIIQSLASAMNAVQN</sequence>
<dbReference type="AlphaFoldDB" id="A0A162TBB0"/>
<dbReference type="PANTHER" id="PTHR12673:SF159">
    <property type="entry name" value="LD03170P"/>
    <property type="match status" value="1"/>
</dbReference>
<accession>A0A162TBB0</accession>
<reference evidence="2 3" key="1">
    <citation type="submission" date="2015-06" db="EMBL/GenBank/DDBJ databases">
        <title>Expansion of signal transduction pathways in fungi by whole-genome duplication.</title>
        <authorList>
            <consortium name="DOE Joint Genome Institute"/>
            <person name="Corrochano L.M."/>
            <person name="Kuo A."/>
            <person name="Marcet-Houben M."/>
            <person name="Polaino S."/>
            <person name="Salamov A."/>
            <person name="Villalobos J.M."/>
            <person name="Alvarez M.I."/>
            <person name="Avalos J."/>
            <person name="Benito E.P."/>
            <person name="Benoit I."/>
            <person name="Burger G."/>
            <person name="Camino L.P."/>
            <person name="Canovas D."/>
            <person name="Cerda-Olmedo E."/>
            <person name="Cheng J.-F."/>
            <person name="Dominguez A."/>
            <person name="Elias M."/>
            <person name="Eslava A.P."/>
            <person name="Glaser F."/>
            <person name="Grimwood J."/>
            <person name="Gutierrez G."/>
            <person name="Heitman J."/>
            <person name="Henrissat B."/>
            <person name="Iturriaga E.A."/>
            <person name="Lang B.F."/>
            <person name="Lavin J.L."/>
            <person name="Lee S."/>
            <person name="Li W."/>
            <person name="Lindquist E."/>
            <person name="Lopez-Garcia S."/>
            <person name="Luque E.M."/>
            <person name="Marcos A.T."/>
            <person name="Martin J."/>
            <person name="Mccluskey K."/>
            <person name="Medina H.R."/>
            <person name="Miralles-Duran A."/>
            <person name="Miyazaki A."/>
            <person name="Munoz-Torres E."/>
            <person name="Oguiza J.A."/>
            <person name="Ohm R."/>
            <person name="Olmedo M."/>
            <person name="Orejas M."/>
            <person name="Ortiz-Castellanos L."/>
            <person name="Pisabarro A.G."/>
            <person name="Rodriguez-Romero J."/>
            <person name="Ruiz-Herrera J."/>
            <person name="Ruiz-Vazquez R."/>
            <person name="Sanz C."/>
            <person name="Schackwitz W."/>
            <person name="Schmutz J."/>
            <person name="Shahriari M."/>
            <person name="Shelest E."/>
            <person name="Silva-Franco F."/>
            <person name="Soanes D."/>
            <person name="Syed K."/>
            <person name="Tagua V.G."/>
            <person name="Talbot N.J."/>
            <person name="Thon M."/>
            <person name="De Vries R.P."/>
            <person name="Wiebenga A."/>
            <person name="Yadav J.S."/>
            <person name="Braun E.L."/>
            <person name="Baker S."/>
            <person name="Garre V."/>
            <person name="Horwitz B."/>
            <person name="Torres-Martinez S."/>
            <person name="Idnurm A."/>
            <person name="Herrera-Estrella A."/>
            <person name="Gabaldon T."/>
            <person name="Grigoriev I.V."/>
        </authorList>
    </citation>
    <scope>NUCLEOTIDE SEQUENCE [LARGE SCALE GENOMIC DNA]</scope>
    <source>
        <strain evidence="2 3">CBS 277.49</strain>
    </source>
</reference>
<name>A0A162TBB0_MUCCL</name>
<keyword evidence="3" id="KW-1185">Reference proteome</keyword>
<dbReference type="InterPro" id="IPR001331">
    <property type="entry name" value="GDS_CDC24_CS"/>
</dbReference>
<dbReference type="GO" id="GO:0005737">
    <property type="term" value="C:cytoplasm"/>
    <property type="evidence" value="ECO:0007669"/>
    <property type="project" value="TreeGrafter"/>
</dbReference>
<dbReference type="PROSITE" id="PS50010">
    <property type="entry name" value="DH_2"/>
    <property type="match status" value="1"/>
</dbReference>
<organism evidence="2 3">
    <name type="scientific">Mucor lusitanicus CBS 277.49</name>
    <dbReference type="NCBI Taxonomy" id="747725"/>
    <lineage>
        <taxon>Eukaryota</taxon>
        <taxon>Fungi</taxon>
        <taxon>Fungi incertae sedis</taxon>
        <taxon>Mucoromycota</taxon>
        <taxon>Mucoromycotina</taxon>
        <taxon>Mucoromycetes</taxon>
        <taxon>Mucorales</taxon>
        <taxon>Mucorineae</taxon>
        <taxon>Mucoraceae</taxon>
        <taxon>Mucor</taxon>
    </lineage>
</organism>
<dbReference type="InterPro" id="IPR000219">
    <property type="entry name" value="DH_dom"/>
</dbReference>
<dbReference type="OrthoDB" id="660555at2759"/>
<dbReference type="STRING" id="747725.A0A162TBB0"/>
<evidence type="ECO:0000313" key="3">
    <source>
        <dbReference type="Proteomes" id="UP000077051"/>
    </source>
</evidence>
<dbReference type="InterPro" id="IPR051092">
    <property type="entry name" value="FYVE_RhoGEF_PH"/>
</dbReference>
<gene>
    <name evidence="2" type="ORF">MUCCIDRAFT_81292</name>
</gene>
<protein>
    <recommendedName>
        <fullName evidence="1">DH domain-containing protein</fullName>
    </recommendedName>
</protein>
<proteinExistence type="predicted"/>
<dbReference type="SMART" id="SM00325">
    <property type="entry name" value="RhoGEF"/>
    <property type="match status" value="1"/>
</dbReference>
<feature type="domain" description="DH" evidence="1">
    <location>
        <begin position="288"/>
        <end position="487"/>
    </location>
</feature>
<dbReference type="Pfam" id="PF00621">
    <property type="entry name" value="RhoGEF"/>
    <property type="match status" value="1"/>
</dbReference>
<dbReference type="Proteomes" id="UP000077051">
    <property type="component" value="Unassembled WGS sequence"/>
</dbReference>
<dbReference type="Gene3D" id="1.20.900.10">
    <property type="entry name" value="Dbl homology (DH) domain"/>
    <property type="match status" value="1"/>
</dbReference>
<dbReference type="PROSITE" id="PS00741">
    <property type="entry name" value="DH_1"/>
    <property type="match status" value="1"/>
</dbReference>
<evidence type="ECO:0000313" key="2">
    <source>
        <dbReference type="EMBL" id="OAD03292.1"/>
    </source>
</evidence>
<dbReference type="GO" id="GO:0005085">
    <property type="term" value="F:guanyl-nucleotide exchange factor activity"/>
    <property type="evidence" value="ECO:0007669"/>
    <property type="project" value="InterPro"/>
</dbReference>
<dbReference type="VEuPathDB" id="FungiDB:MUCCIDRAFT_81292"/>
<dbReference type="EMBL" id="AMYB01000004">
    <property type="protein sequence ID" value="OAD03292.1"/>
    <property type="molecule type" value="Genomic_DNA"/>
</dbReference>
<dbReference type="GO" id="GO:0035556">
    <property type="term" value="P:intracellular signal transduction"/>
    <property type="evidence" value="ECO:0007669"/>
    <property type="project" value="InterPro"/>
</dbReference>